<proteinExistence type="predicted"/>
<dbReference type="EMBL" id="GGEC01058085">
    <property type="protein sequence ID" value="MBX38569.1"/>
    <property type="molecule type" value="Transcribed_RNA"/>
</dbReference>
<organism evidence="1">
    <name type="scientific">Rhizophora mucronata</name>
    <name type="common">Asiatic mangrove</name>
    <dbReference type="NCBI Taxonomy" id="61149"/>
    <lineage>
        <taxon>Eukaryota</taxon>
        <taxon>Viridiplantae</taxon>
        <taxon>Streptophyta</taxon>
        <taxon>Embryophyta</taxon>
        <taxon>Tracheophyta</taxon>
        <taxon>Spermatophyta</taxon>
        <taxon>Magnoliopsida</taxon>
        <taxon>eudicotyledons</taxon>
        <taxon>Gunneridae</taxon>
        <taxon>Pentapetalae</taxon>
        <taxon>rosids</taxon>
        <taxon>fabids</taxon>
        <taxon>Malpighiales</taxon>
        <taxon>Rhizophoraceae</taxon>
        <taxon>Rhizophora</taxon>
    </lineage>
</organism>
<dbReference type="AlphaFoldDB" id="A0A2P2N7U8"/>
<sequence>MKIFSPKIIKAHCCFRDRLPLNLLFINFQNHQKALLTCGQKLRTLNTKVSLKS</sequence>
<accession>A0A2P2N7U8</accession>
<evidence type="ECO:0000313" key="1">
    <source>
        <dbReference type="EMBL" id="MBX38569.1"/>
    </source>
</evidence>
<reference evidence="1" key="1">
    <citation type="submission" date="2018-02" db="EMBL/GenBank/DDBJ databases">
        <title>Rhizophora mucronata_Transcriptome.</title>
        <authorList>
            <person name="Meera S.P."/>
            <person name="Sreeshan A."/>
            <person name="Augustine A."/>
        </authorList>
    </citation>
    <scope>NUCLEOTIDE SEQUENCE</scope>
    <source>
        <tissue evidence="1">Leaf</tissue>
    </source>
</reference>
<protein>
    <submittedName>
        <fullName evidence="1">Uncharacterized protein</fullName>
    </submittedName>
</protein>
<name>A0A2P2N7U8_RHIMU</name>